<dbReference type="eggNOG" id="ENOG502SIDK">
    <property type="taxonomic scope" value="Eukaryota"/>
</dbReference>
<dbReference type="PANTHER" id="PTHR37013">
    <property type="entry name" value="INTEGRAL MEMBRANE PROTEIN (AFU_ORTHOLOGUE AFUA_1G05950)-RELATED"/>
    <property type="match status" value="1"/>
</dbReference>
<feature type="transmembrane region" description="Helical" evidence="2">
    <location>
        <begin position="251"/>
        <end position="275"/>
    </location>
</feature>
<feature type="region of interest" description="Disordered" evidence="1">
    <location>
        <begin position="354"/>
        <end position="391"/>
    </location>
</feature>
<protein>
    <submittedName>
        <fullName evidence="4">Integral membrane protein</fullName>
    </submittedName>
</protein>
<evidence type="ECO:0000256" key="1">
    <source>
        <dbReference type="SAM" id="MobiDB-lite"/>
    </source>
</evidence>
<feature type="transmembrane region" description="Helical" evidence="2">
    <location>
        <begin position="133"/>
        <end position="153"/>
    </location>
</feature>
<reference evidence="5" key="1">
    <citation type="journal article" date="2012" name="MBio">
        <title>Comparative genome analysis of Trichophyton rubrum and related dermatophytes reveals candidate genes involved in infection.</title>
        <authorList>
            <person name="Martinez D.A."/>
            <person name="Oliver B.G."/>
            <person name="Graeser Y."/>
            <person name="Goldberg J.M."/>
            <person name="Li W."/>
            <person name="Martinez-Rossi N.M."/>
            <person name="Monod M."/>
            <person name="Shelest E."/>
            <person name="Barton R.C."/>
            <person name="Birch E."/>
            <person name="Brakhage A.A."/>
            <person name="Chen Z."/>
            <person name="Gurr S.J."/>
            <person name="Heiman D."/>
            <person name="Heitman J."/>
            <person name="Kosti I."/>
            <person name="Rossi A."/>
            <person name="Saif S."/>
            <person name="Samalova M."/>
            <person name="Saunders C.W."/>
            <person name="Shea T."/>
            <person name="Summerbell R.C."/>
            <person name="Xu J."/>
            <person name="Young S."/>
            <person name="Zeng Q."/>
            <person name="Birren B.W."/>
            <person name="Cuomo C.A."/>
            <person name="White T.C."/>
        </authorList>
    </citation>
    <scope>NUCLEOTIDE SEQUENCE [LARGE SCALE GENOMIC DNA]</scope>
    <source>
        <strain evidence="5">ATCC MYA-4605 / CBS 113480</strain>
    </source>
</reference>
<dbReference type="InterPro" id="IPR056120">
    <property type="entry name" value="DUF7703"/>
</dbReference>
<dbReference type="OMA" id="IMYELIA"/>
<dbReference type="GeneID" id="9226306"/>
<keyword evidence="2" id="KW-0812">Transmembrane</keyword>
<accession>C5FFI2</accession>
<proteinExistence type="predicted"/>
<keyword evidence="2" id="KW-1133">Transmembrane helix</keyword>
<name>C5FFI2_ARTOC</name>
<evidence type="ECO:0000259" key="3">
    <source>
        <dbReference type="Pfam" id="PF24802"/>
    </source>
</evidence>
<evidence type="ECO:0000313" key="4">
    <source>
        <dbReference type="EMBL" id="EEQ29429.1"/>
    </source>
</evidence>
<dbReference type="HOGENOM" id="CLU_045148_2_0_1"/>
<organism evidence="4 5">
    <name type="scientific">Arthroderma otae (strain ATCC MYA-4605 / CBS 113480)</name>
    <name type="common">Microsporum canis</name>
    <dbReference type="NCBI Taxonomy" id="554155"/>
    <lineage>
        <taxon>Eukaryota</taxon>
        <taxon>Fungi</taxon>
        <taxon>Dikarya</taxon>
        <taxon>Ascomycota</taxon>
        <taxon>Pezizomycotina</taxon>
        <taxon>Eurotiomycetes</taxon>
        <taxon>Eurotiomycetidae</taxon>
        <taxon>Onygenales</taxon>
        <taxon>Arthrodermataceae</taxon>
        <taxon>Microsporum</taxon>
    </lineage>
</organism>
<dbReference type="RefSeq" id="XP_002849314.1">
    <property type="nucleotide sequence ID" value="XM_002849268.1"/>
</dbReference>
<dbReference type="STRING" id="554155.C5FFI2"/>
<gene>
    <name evidence="4" type="ORF">MCYG_02248</name>
</gene>
<dbReference type="AlphaFoldDB" id="C5FFI2"/>
<dbReference type="Proteomes" id="UP000002035">
    <property type="component" value="Unassembled WGS sequence"/>
</dbReference>
<sequence>MAQLEPELRICHRRPQEDNGGLKARTVDSSGPLTAYRLWMFSHLRNGIPTLVIVDDLGPGLFRRRPQSLRTLYTAVLAVAIYNCLELVLLIFLTFNKYEGLYFWSLLLATVPGVLTDAVFLLMYYYMTIPPTVAFTFASIGWCFMITGQAVVLYSRLHMVLHSRLGLRLVLAMIIVFAIVFHIPDIVTGYGAIVDNDAQPAFTRAFHIMEKIQLTAFSVQQFVLSGLYLYLATGLLAFVPAKARRKELYRLIAMNIAIIIMDMALVVFVHLNWWVAHESLKPFVYSIKLKLEFAVLRTLLSMSKSAAVELPDFVDPTRLQGDVRYAPPMPMTQIREQRTDSMISDEIGWDQASTAHTTGSSLEQQNLPVEEEAPLQSGSLSSYKKRSKTYP</sequence>
<dbReference type="PANTHER" id="PTHR37013:SF5">
    <property type="entry name" value="INTEGRAL MEMBRANE PROTEIN"/>
    <property type="match status" value="1"/>
</dbReference>
<dbReference type="Pfam" id="PF24802">
    <property type="entry name" value="DUF7703"/>
    <property type="match status" value="1"/>
</dbReference>
<dbReference type="EMBL" id="DS995702">
    <property type="protein sequence ID" value="EEQ29429.1"/>
    <property type="molecule type" value="Genomic_DNA"/>
</dbReference>
<dbReference type="VEuPathDB" id="FungiDB:MCYG_02248"/>
<evidence type="ECO:0000256" key="2">
    <source>
        <dbReference type="SAM" id="Phobius"/>
    </source>
</evidence>
<keyword evidence="2" id="KW-0472">Membrane</keyword>
<feature type="domain" description="DUF7703" evidence="3">
    <location>
        <begin position="74"/>
        <end position="308"/>
    </location>
</feature>
<feature type="compositionally biased region" description="Polar residues" evidence="1">
    <location>
        <begin position="354"/>
        <end position="367"/>
    </location>
</feature>
<evidence type="ECO:0000313" key="5">
    <source>
        <dbReference type="Proteomes" id="UP000002035"/>
    </source>
</evidence>
<feature type="transmembrane region" description="Helical" evidence="2">
    <location>
        <begin position="219"/>
        <end position="239"/>
    </location>
</feature>
<feature type="transmembrane region" description="Helical" evidence="2">
    <location>
        <begin position="102"/>
        <end position="127"/>
    </location>
</feature>
<feature type="transmembrane region" description="Helical" evidence="2">
    <location>
        <begin position="165"/>
        <end position="183"/>
    </location>
</feature>
<keyword evidence="5" id="KW-1185">Reference proteome</keyword>
<feature type="transmembrane region" description="Helical" evidence="2">
    <location>
        <begin position="72"/>
        <end position="95"/>
    </location>
</feature>
<dbReference type="OrthoDB" id="405906at2759"/>